<dbReference type="Gene3D" id="3.30.190.20">
    <property type="match status" value="1"/>
</dbReference>
<dbReference type="PANTHER" id="PTHR36427">
    <property type="entry name" value="54S RIBOSOMAL PROTEIN L1, MITOCHONDRIAL"/>
    <property type="match status" value="1"/>
</dbReference>
<dbReference type="PIRSF" id="PIRSF002155">
    <property type="entry name" value="Ribosomal_L1"/>
    <property type="match status" value="1"/>
</dbReference>
<evidence type="ECO:0000256" key="4">
    <source>
        <dbReference type="ARBA" id="ARBA00022845"/>
    </source>
</evidence>
<evidence type="ECO:0000256" key="9">
    <source>
        <dbReference type="ARBA" id="ARBA00035452"/>
    </source>
</evidence>
<evidence type="ECO:0000256" key="6">
    <source>
        <dbReference type="ARBA" id="ARBA00022980"/>
    </source>
</evidence>
<keyword evidence="2" id="KW-0678">Repressor</keyword>
<gene>
    <name evidence="10" type="ORF">COS11_03625</name>
</gene>
<dbReference type="GO" id="GO:0006417">
    <property type="term" value="P:regulation of translation"/>
    <property type="evidence" value="ECO:0007669"/>
    <property type="project" value="UniProtKB-KW"/>
</dbReference>
<dbReference type="SUPFAM" id="SSF56808">
    <property type="entry name" value="Ribosomal protein L1"/>
    <property type="match status" value="1"/>
</dbReference>
<evidence type="ECO:0000313" key="10">
    <source>
        <dbReference type="EMBL" id="PIV64157.1"/>
    </source>
</evidence>
<keyword evidence="3" id="KW-0699">rRNA-binding</keyword>
<name>A0A2M7E8T0_9BACT</name>
<dbReference type="InterPro" id="IPR028364">
    <property type="entry name" value="Ribosomal_uL1/biogenesis"/>
</dbReference>
<sequence>MKRSKKYREALKLIDQNKIYEISEAISILKKIKGSSKFDETVELAFHLLVPKKGEITRGLIDLPHGTGKKVKILALVKGEKVKEAKDAKADFVGFEEFLEKINKGWSDFNVVVTTPDCAKEVSKVGRYLGPKGLMPTPKAGTITNEIGERIEKIKKGQVQFKMDEGGNIHLPVGKISFKESDLIENINVTVTSVKNLLPKSQGIKSWSLSFTMSPSLRLKN</sequence>
<dbReference type="GO" id="GO:0019843">
    <property type="term" value="F:rRNA binding"/>
    <property type="evidence" value="ECO:0007669"/>
    <property type="project" value="UniProtKB-KW"/>
</dbReference>
<comment type="similarity">
    <text evidence="1">Belongs to the universal ribosomal protein uL1 family.</text>
</comment>
<evidence type="ECO:0000256" key="5">
    <source>
        <dbReference type="ARBA" id="ARBA00022884"/>
    </source>
</evidence>
<dbReference type="Proteomes" id="UP000228886">
    <property type="component" value="Unassembled WGS sequence"/>
</dbReference>
<proteinExistence type="inferred from homology"/>
<organism evidence="10 11">
    <name type="scientific">bacterium (Candidatus Ratteibacteria) CG01_land_8_20_14_3_00_40_19</name>
    <dbReference type="NCBI Taxonomy" id="2014290"/>
    <lineage>
        <taxon>Bacteria</taxon>
        <taxon>Candidatus Ratteibacteria</taxon>
    </lineage>
</organism>
<dbReference type="AlphaFoldDB" id="A0A2M7E8T0"/>
<dbReference type="InterPro" id="IPR005878">
    <property type="entry name" value="Ribosom_uL1_bac-type"/>
</dbReference>
<dbReference type="GO" id="GO:0015934">
    <property type="term" value="C:large ribosomal subunit"/>
    <property type="evidence" value="ECO:0007669"/>
    <property type="project" value="InterPro"/>
</dbReference>
<dbReference type="GO" id="GO:0006412">
    <property type="term" value="P:translation"/>
    <property type="evidence" value="ECO:0007669"/>
    <property type="project" value="InterPro"/>
</dbReference>
<evidence type="ECO:0000256" key="3">
    <source>
        <dbReference type="ARBA" id="ARBA00022730"/>
    </source>
</evidence>
<dbReference type="InterPro" id="IPR023674">
    <property type="entry name" value="Ribosomal_uL1-like"/>
</dbReference>
<reference evidence="11" key="1">
    <citation type="submission" date="2017-09" db="EMBL/GenBank/DDBJ databases">
        <title>Depth-based differentiation of microbial function through sediment-hosted aquifers and enrichment of novel symbionts in the deep terrestrial subsurface.</title>
        <authorList>
            <person name="Probst A.J."/>
            <person name="Ladd B."/>
            <person name="Jarett J.K."/>
            <person name="Geller-Mcgrath D.E."/>
            <person name="Sieber C.M.K."/>
            <person name="Emerson J.B."/>
            <person name="Anantharaman K."/>
            <person name="Thomas B.C."/>
            <person name="Malmstrom R."/>
            <person name="Stieglmeier M."/>
            <person name="Klingl A."/>
            <person name="Woyke T."/>
            <person name="Ryan C.M."/>
            <person name="Banfield J.F."/>
        </authorList>
    </citation>
    <scope>NUCLEOTIDE SEQUENCE [LARGE SCALE GENOMIC DNA]</scope>
</reference>
<dbReference type="PANTHER" id="PTHR36427:SF3">
    <property type="entry name" value="LARGE RIBOSOMAL SUBUNIT PROTEIN UL1M"/>
    <property type="match status" value="1"/>
</dbReference>
<dbReference type="InterPro" id="IPR016095">
    <property type="entry name" value="Ribosomal_uL1_3-a/b-sand"/>
</dbReference>
<evidence type="ECO:0000256" key="1">
    <source>
        <dbReference type="ARBA" id="ARBA00010531"/>
    </source>
</evidence>
<evidence type="ECO:0000256" key="2">
    <source>
        <dbReference type="ARBA" id="ARBA00022491"/>
    </source>
</evidence>
<keyword evidence="4" id="KW-0810">Translation regulation</keyword>
<dbReference type="InterPro" id="IPR002143">
    <property type="entry name" value="Ribosomal_uL1"/>
</dbReference>
<dbReference type="CDD" id="cd00403">
    <property type="entry name" value="Ribosomal_L1"/>
    <property type="match status" value="1"/>
</dbReference>
<accession>A0A2M7E8T0</accession>
<keyword evidence="5" id="KW-0694">RNA-binding</keyword>
<keyword evidence="7" id="KW-0687">Ribonucleoprotein</keyword>
<keyword evidence="6 10" id="KW-0689">Ribosomal protein</keyword>
<evidence type="ECO:0000256" key="8">
    <source>
        <dbReference type="ARBA" id="ARBA00035241"/>
    </source>
</evidence>
<dbReference type="NCBIfam" id="TIGR01169">
    <property type="entry name" value="rplA_bact"/>
    <property type="match status" value="1"/>
</dbReference>
<dbReference type="GO" id="GO:0003735">
    <property type="term" value="F:structural constituent of ribosome"/>
    <property type="evidence" value="ECO:0007669"/>
    <property type="project" value="InterPro"/>
</dbReference>
<evidence type="ECO:0000256" key="7">
    <source>
        <dbReference type="ARBA" id="ARBA00023274"/>
    </source>
</evidence>
<dbReference type="Pfam" id="PF00687">
    <property type="entry name" value="Ribosomal_L1"/>
    <property type="match status" value="1"/>
</dbReference>
<dbReference type="Gene3D" id="3.40.50.790">
    <property type="match status" value="1"/>
</dbReference>
<protein>
    <recommendedName>
        <fullName evidence="8">Large ribosomal subunit protein uL1</fullName>
    </recommendedName>
    <alternativeName>
        <fullName evidence="9">50S ribosomal protein L1</fullName>
    </alternativeName>
</protein>
<comment type="caution">
    <text evidence="10">The sequence shown here is derived from an EMBL/GenBank/DDBJ whole genome shotgun (WGS) entry which is preliminary data.</text>
</comment>
<evidence type="ECO:0000313" key="11">
    <source>
        <dbReference type="Proteomes" id="UP000228886"/>
    </source>
</evidence>
<dbReference type="EMBL" id="PETL01000177">
    <property type="protein sequence ID" value="PIV64157.1"/>
    <property type="molecule type" value="Genomic_DNA"/>
</dbReference>
<dbReference type="FunFam" id="3.40.50.790:FF:000001">
    <property type="entry name" value="50S ribosomal protein L1"/>
    <property type="match status" value="1"/>
</dbReference>